<dbReference type="EMBL" id="RDSR01000010">
    <property type="protein sequence ID" value="RNE62449.1"/>
    <property type="molecule type" value="Genomic_DNA"/>
</dbReference>
<protein>
    <submittedName>
        <fullName evidence="5">DUF2207 domain-containing protein</fullName>
    </submittedName>
</protein>
<dbReference type="InterPro" id="IPR018702">
    <property type="entry name" value="DUF2207"/>
</dbReference>
<dbReference type="InterPro" id="IPR048389">
    <property type="entry name" value="YciQ-like_C"/>
</dbReference>
<feature type="signal peptide" evidence="2">
    <location>
        <begin position="1"/>
        <end position="27"/>
    </location>
</feature>
<dbReference type="OrthoDB" id="4973253at2"/>
<keyword evidence="1" id="KW-0472">Membrane</keyword>
<keyword evidence="6" id="KW-1185">Reference proteome</keyword>
<name>A0A3M8LBX5_9MICO</name>
<sequence length="623" mass="65187">MGRRMRAAVALVAALLGVALVALPAAAAAAQPLRPDAGHSAFRPSSVEDFSFASWHSDFRLGLTPEGRSRLTTTETIVADFPQIDQNHGIRRAIPTHYDGHPTALTIESVTDGEGHALDFETDDDSTNGGDVLVVTIAAEGFVHGRHTYVITYTQQNVTLYPDDSDDEEFFWQVNGTGWAQPFGSVTATLHVDPELAPRLTGRIACIQGAADSTDSCDDITSRTVGGGVVVDATAADLAPHDGLAIVVGFTPGTFVPRDDSFAANPAPGISLAGAIAALVAAVIAGIARLTRWRNAPGRGTVIPEYLPPKGVNLLTAGNISGTSSRSIPAQFLSFAVRGNVRVLQEGEDRYLLELRHLDGVDDTERSILTHLFPDTEPGSLRDLSVASEGLTTSMQGQLRLVPQQMLEAGLRVRRASRLRAVVIGLAVAGALVGLFASLVAFATQVGGTWPALTLFLAIGACVVTFVFASAVRPLTASGAELRDYLKGLKWYIELAEADRLRVLQSPAGALRSPYRPDDGAPGTGRLQIVKLYERVLPYAVLFGEEKKWVDMLGEYYAETGSEPDWYLGSGGFSAAYFAAGISAFSSSTTSAWAGSTASSTSSGFGGGAVVGGGGGGGGGGGV</sequence>
<keyword evidence="1" id="KW-0812">Transmembrane</keyword>
<feature type="domain" description="Predicted membrane protein YciQ-like C-terminal" evidence="4">
    <location>
        <begin position="303"/>
        <end position="551"/>
    </location>
</feature>
<evidence type="ECO:0000256" key="2">
    <source>
        <dbReference type="SAM" id="SignalP"/>
    </source>
</evidence>
<organism evidence="5 6">
    <name type="scientific">Cryobacterium tepidiphilum</name>
    <dbReference type="NCBI Taxonomy" id="2486026"/>
    <lineage>
        <taxon>Bacteria</taxon>
        <taxon>Bacillati</taxon>
        <taxon>Actinomycetota</taxon>
        <taxon>Actinomycetes</taxon>
        <taxon>Micrococcales</taxon>
        <taxon>Microbacteriaceae</taxon>
        <taxon>Cryobacterium</taxon>
    </lineage>
</organism>
<gene>
    <name evidence="5" type="ORF">EEJ31_07460</name>
</gene>
<evidence type="ECO:0000256" key="1">
    <source>
        <dbReference type="SAM" id="Phobius"/>
    </source>
</evidence>
<evidence type="ECO:0000259" key="3">
    <source>
        <dbReference type="Pfam" id="PF09972"/>
    </source>
</evidence>
<accession>A0A3M8LBX5</accession>
<dbReference type="Pfam" id="PF09972">
    <property type="entry name" value="DUF2207"/>
    <property type="match status" value="1"/>
</dbReference>
<evidence type="ECO:0000259" key="4">
    <source>
        <dbReference type="Pfam" id="PF20990"/>
    </source>
</evidence>
<proteinExistence type="predicted"/>
<feature type="transmembrane region" description="Helical" evidence="1">
    <location>
        <begin position="270"/>
        <end position="290"/>
    </location>
</feature>
<evidence type="ECO:0000313" key="5">
    <source>
        <dbReference type="EMBL" id="RNE62449.1"/>
    </source>
</evidence>
<dbReference type="RefSeq" id="WP_123045680.1">
    <property type="nucleotide sequence ID" value="NZ_RDSR01000010.1"/>
</dbReference>
<keyword evidence="1" id="KW-1133">Transmembrane helix</keyword>
<feature type="transmembrane region" description="Helical" evidence="1">
    <location>
        <begin position="421"/>
        <end position="444"/>
    </location>
</feature>
<dbReference type="AlphaFoldDB" id="A0A3M8LBX5"/>
<dbReference type="Proteomes" id="UP000279859">
    <property type="component" value="Unassembled WGS sequence"/>
</dbReference>
<feature type="domain" description="DUF2207" evidence="3">
    <location>
        <begin position="71"/>
        <end position="250"/>
    </location>
</feature>
<feature type="chain" id="PRO_5018163665" evidence="2">
    <location>
        <begin position="28"/>
        <end position="623"/>
    </location>
</feature>
<evidence type="ECO:0000313" key="6">
    <source>
        <dbReference type="Proteomes" id="UP000279859"/>
    </source>
</evidence>
<dbReference type="Pfam" id="PF20990">
    <property type="entry name" value="DUF2207_C"/>
    <property type="match status" value="1"/>
</dbReference>
<feature type="transmembrane region" description="Helical" evidence="1">
    <location>
        <begin position="450"/>
        <end position="472"/>
    </location>
</feature>
<comment type="caution">
    <text evidence="5">The sequence shown here is derived from an EMBL/GenBank/DDBJ whole genome shotgun (WGS) entry which is preliminary data.</text>
</comment>
<keyword evidence="2" id="KW-0732">Signal</keyword>
<reference evidence="5 6" key="1">
    <citation type="submission" date="2018-11" db="EMBL/GenBank/DDBJ databases">
        <title>Cryobacterium sp. nov., isolated from rhizosphere soil of lettuce.</title>
        <authorList>
            <person name="Wang Y."/>
        </authorList>
    </citation>
    <scope>NUCLEOTIDE SEQUENCE [LARGE SCALE GENOMIC DNA]</scope>
    <source>
        <strain evidence="5 6">NEAU-85</strain>
    </source>
</reference>